<organism evidence="1 2">
    <name type="scientific">Riccia fluitans</name>
    <dbReference type="NCBI Taxonomy" id="41844"/>
    <lineage>
        <taxon>Eukaryota</taxon>
        <taxon>Viridiplantae</taxon>
        <taxon>Streptophyta</taxon>
        <taxon>Embryophyta</taxon>
        <taxon>Marchantiophyta</taxon>
        <taxon>Marchantiopsida</taxon>
        <taxon>Marchantiidae</taxon>
        <taxon>Marchantiales</taxon>
        <taxon>Ricciaceae</taxon>
        <taxon>Riccia</taxon>
    </lineage>
</organism>
<dbReference type="Proteomes" id="UP001605036">
    <property type="component" value="Unassembled WGS sequence"/>
</dbReference>
<comment type="caution">
    <text evidence="1">The sequence shown here is derived from an EMBL/GenBank/DDBJ whole genome shotgun (WGS) entry which is preliminary data.</text>
</comment>
<evidence type="ECO:0000313" key="2">
    <source>
        <dbReference type="Proteomes" id="UP001605036"/>
    </source>
</evidence>
<dbReference type="EMBL" id="JBHFFA010000008">
    <property type="protein sequence ID" value="KAL2608463.1"/>
    <property type="molecule type" value="Genomic_DNA"/>
</dbReference>
<reference evidence="1 2" key="1">
    <citation type="submission" date="2024-09" db="EMBL/GenBank/DDBJ databases">
        <title>Chromosome-scale assembly of Riccia fluitans.</title>
        <authorList>
            <person name="Paukszto L."/>
            <person name="Sawicki J."/>
            <person name="Karawczyk K."/>
            <person name="Piernik-Szablinska J."/>
            <person name="Szczecinska M."/>
            <person name="Mazdziarz M."/>
        </authorList>
    </citation>
    <scope>NUCLEOTIDE SEQUENCE [LARGE SCALE GENOMIC DNA]</scope>
    <source>
        <strain evidence="1">Rf_01</strain>
        <tissue evidence="1">Aerial parts of the thallus</tissue>
    </source>
</reference>
<name>A0ABD1XIC7_9MARC</name>
<sequence length="66" mass="7324">MSGTTTNRSNSVISLSKGACNIKTSTFREHMSSTGHKRARDSIKQAHASVRTFPSLSKLQHLNFYL</sequence>
<accession>A0ABD1XIC7</accession>
<evidence type="ECO:0000313" key="1">
    <source>
        <dbReference type="EMBL" id="KAL2608463.1"/>
    </source>
</evidence>
<proteinExistence type="predicted"/>
<gene>
    <name evidence="1" type="ORF">R1flu_027036</name>
</gene>
<protein>
    <submittedName>
        <fullName evidence="1">Uncharacterized protein</fullName>
    </submittedName>
</protein>
<keyword evidence="2" id="KW-1185">Reference proteome</keyword>
<dbReference type="AlphaFoldDB" id="A0ABD1XIC7"/>